<protein>
    <recommendedName>
        <fullName evidence="2">Myb-like domain-containing protein</fullName>
    </recommendedName>
</protein>
<evidence type="ECO:0000259" key="2">
    <source>
        <dbReference type="PROSITE" id="PS50090"/>
    </source>
</evidence>
<dbReference type="OrthoDB" id="691673at2759"/>
<accession>A0A1Y1YRV8</accession>
<dbReference type="Gene3D" id="1.10.10.60">
    <property type="entry name" value="Homeodomain-like"/>
    <property type="match status" value="1"/>
</dbReference>
<dbReference type="EMBL" id="MCFE01000078">
    <property type="protein sequence ID" value="ORY00762.1"/>
    <property type="molecule type" value="Genomic_DNA"/>
</dbReference>
<feature type="region of interest" description="Disordered" evidence="1">
    <location>
        <begin position="101"/>
        <end position="169"/>
    </location>
</feature>
<evidence type="ECO:0000256" key="1">
    <source>
        <dbReference type="SAM" id="MobiDB-lite"/>
    </source>
</evidence>
<organism evidence="3 4">
    <name type="scientific">Basidiobolus meristosporus CBS 931.73</name>
    <dbReference type="NCBI Taxonomy" id="1314790"/>
    <lineage>
        <taxon>Eukaryota</taxon>
        <taxon>Fungi</taxon>
        <taxon>Fungi incertae sedis</taxon>
        <taxon>Zoopagomycota</taxon>
        <taxon>Entomophthoromycotina</taxon>
        <taxon>Basidiobolomycetes</taxon>
        <taxon>Basidiobolales</taxon>
        <taxon>Basidiobolaceae</taxon>
        <taxon>Basidiobolus</taxon>
    </lineage>
</organism>
<sequence length="251" mass="28364">MLLSTGEKPGRGIWKPPETKRLIEVRRELDDLFFYTKKRIVDEQWQKVAERLQASGFNRTMLECKIKWKNLLQKFKETLQPGYNGPSFPFSEDMQWYAARLSREGKEESSETPTREGKRQSPPAGESSHTSHDARASLPLIESRNVSSPRAAHKLSTPLTPQGISEPPHGDANLKSIHSAYMPTNASYQDTAGSMDPLPVEPSAIHYSNQPSGSRSPPFHGHQYPTVSSPIPMSKRLKPTRFEEILFKVHT</sequence>
<feature type="domain" description="Myb-like" evidence="2">
    <location>
        <begin position="6"/>
        <end position="72"/>
    </location>
</feature>
<evidence type="ECO:0000313" key="4">
    <source>
        <dbReference type="Proteomes" id="UP000193498"/>
    </source>
</evidence>
<dbReference type="PROSITE" id="PS50090">
    <property type="entry name" value="MYB_LIKE"/>
    <property type="match status" value="1"/>
</dbReference>
<reference evidence="3 4" key="1">
    <citation type="submission" date="2016-07" db="EMBL/GenBank/DDBJ databases">
        <title>Pervasive Adenine N6-methylation of Active Genes in Fungi.</title>
        <authorList>
            <consortium name="DOE Joint Genome Institute"/>
            <person name="Mondo S.J."/>
            <person name="Dannebaum R.O."/>
            <person name="Kuo R.C."/>
            <person name="Labutti K."/>
            <person name="Haridas S."/>
            <person name="Kuo A."/>
            <person name="Salamov A."/>
            <person name="Ahrendt S.R."/>
            <person name="Lipzen A."/>
            <person name="Sullivan W."/>
            <person name="Andreopoulos W.B."/>
            <person name="Clum A."/>
            <person name="Lindquist E."/>
            <person name="Daum C."/>
            <person name="Ramamoorthy G.K."/>
            <person name="Gryganskyi A."/>
            <person name="Culley D."/>
            <person name="Magnuson J.K."/>
            <person name="James T.Y."/>
            <person name="O'Malley M.A."/>
            <person name="Stajich J.E."/>
            <person name="Spatafora J.W."/>
            <person name="Visel A."/>
            <person name="Grigoriev I.V."/>
        </authorList>
    </citation>
    <scope>NUCLEOTIDE SEQUENCE [LARGE SCALE GENOMIC DNA]</scope>
    <source>
        <strain evidence="3 4">CBS 931.73</strain>
    </source>
</reference>
<dbReference type="Pfam" id="PF13837">
    <property type="entry name" value="Myb_DNA-bind_4"/>
    <property type="match status" value="1"/>
</dbReference>
<comment type="caution">
    <text evidence="3">The sequence shown here is derived from an EMBL/GenBank/DDBJ whole genome shotgun (WGS) entry which is preliminary data.</text>
</comment>
<keyword evidence="4" id="KW-1185">Reference proteome</keyword>
<dbReference type="PANTHER" id="PTHR43694">
    <property type="entry name" value="RIBONUCLEASE J"/>
    <property type="match status" value="1"/>
</dbReference>
<dbReference type="SMART" id="SM00717">
    <property type="entry name" value="SANT"/>
    <property type="match status" value="1"/>
</dbReference>
<gene>
    <name evidence="3" type="ORF">K493DRAFT_100061</name>
</gene>
<evidence type="ECO:0000313" key="3">
    <source>
        <dbReference type="EMBL" id="ORY00762.1"/>
    </source>
</evidence>
<proteinExistence type="predicted"/>
<dbReference type="InterPro" id="IPR001005">
    <property type="entry name" value="SANT/Myb"/>
</dbReference>
<dbReference type="InterPro" id="IPR044822">
    <property type="entry name" value="Myb_DNA-bind_4"/>
</dbReference>
<dbReference type="InParanoid" id="A0A1Y1YRV8"/>
<dbReference type="CDD" id="cd12203">
    <property type="entry name" value="GT1"/>
    <property type="match status" value="1"/>
</dbReference>
<name>A0A1Y1YRV8_9FUNG</name>
<dbReference type="AlphaFoldDB" id="A0A1Y1YRV8"/>
<dbReference type="Proteomes" id="UP000193498">
    <property type="component" value="Unassembled WGS sequence"/>
</dbReference>
<dbReference type="PANTHER" id="PTHR43694:SF1">
    <property type="entry name" value="RIBONUCLEASE J"/>
    <property type="match status" value="1"/>
</dbReference>
<feature type="compositionally biased region" description="Basic and acidic residues" evidence="1">
    <location>
        <begin position="101"/>
        <end position="119"/>
    </location>
</feature>